<feature type="compositionally biased region" description="Acidic residues" evidence="1">
    <location>
        <begin position="45"/>
        <end position="55"/>
    </location>
</feature>
<reference evidence="2" key="1">
    <citation type="submission" date="2023-03" db="EMBL/GenBank/DDBJ databases">
        <authorList>
            <person name="Steffen K."/>
            <person name="Cardenas P."/>
        </authorList>
    </citation>
    <scope>NUCLEOTIDE SEQUENCE</scope>
</reference>
<protein>
    <submittedName>
        <fullName evidence="2">Uncharacterized protein</fullName>
    </submittedName>
</protein>
<comment type="caution">
    <text evidence="2">The sequence shown here is derived from an EMBL/GenBank/DDBJ whole genome shotgun (WGS) entry which is preliminary data.</text>
</comment>
<feature type="compositionally biased region" description="Polar residues" evidence="1">
    <location>
        <begin position="1"/>
        <end position="10"/>
    </location>
</feature>
<feature type="region of interest" description="Disordered" evidence="1">
    <location>
        <begin position="84"/>
        <end position="106"/>
    </location>
</feature>
<dbReference type="Proteomes" id="UP001174909">
    <property type="component" value="Unassembled WGS sequence"/>
</dbReference>
<evidence type="ECO:0000256" key="1">
    <source>
        <dbReference type="SAM" id="MobiDB-lite"/>
    </source>
</evidence>
<evidence type="ECO:0000313" key="2">
    <source>
        <dbReference type="EMBL" id="CAI8044890.1"/>
    </source>
</evidence>
<name>A0AA35XB26_GEOBA</name>
<dbReference type="AlphaFoldDB" id="A0AA35XB26"/>
<feature type="region of interest" description="Disordered" evidence="1">
    <location>
        <begin position="1"/>
        <end position="56"/>
    </location>
</feature>
<feature type="compositionally biased region" description="Polar residues" evidence="1">
    <location>
        <begin position="84"/>
        <end position="98"/>
    </location>
</feature>
<accession>A0AA35XB26</accession>
<sequence length="106" mass="11630">MPRNTEQAPTTIEHHEGPSGDLYPMPQTSEKNGKKDKKKGKGNVEEEAGQQELTEEEKAALYAVPDKKGQKARSEGLNYAELALQSSAKPAPPSQGSYYSDIRLEN</sequence>
<organism evidence="2 3">
    <name type="scientific">Geodia barretti</name>
    <name type="common">Barrett's horny sponge</name>
    <dbReference type="NCBI Taxonomy" id="519541"/>
    <lineage>
        <taxon>Eukaryota</taxon>
        <taxon>Metazoa</taxon>
        <taxon>Porifera</taxon>
        <taxon>Demospongiae</taxon>
        <taxon>Heteroscleromorpha</taxon>
        <taxon>Tetractinellida</taxon>
        <taxon>Astrophorina</taxon>
        <taxon>Geodiidae</taxon>
        <taxon>Geodia</taxon>
    </lineage>
</organism>
<proteinExistence type="predicted"/>
<dbReference type="EMBL" id="CASHTH010003432">
    <property type="protein sequence ID" value="CAI8044890.1"/>
    <property type="molecule type" value="Genomic_DNA"/>
</dbReference>
<keyword evidence="3" id="KW-1185">Reference proteome</keyword>
<evidence type="ECO:0000313" key="3">
    <source>
        <dbReference type="Proteomes" id="UP001174909"/>
    </source>
</evidence>
<gene>
    <name evidence="2" type="ORF">GBAR_LOCUS24862</name>
</gene>